<dbReference type="GO" id="GO:0004673">
    <property type="term" value="F:protein histidine kinase activity"/>
    <property type="evidence" value="ECO:0007669"/>
    <property type="project" value="UniProtKB-EC"/>
</dbReference>
<dbReference type="PROSITE" id="PS50109">
    <property type="entry name" value="HIS_KIN"/>
    <property type="match status" value="1"/>
</dbReference>
<dbReference type="CDD" id="cd00130">
    <property type="entry name" value="PAS"/>
    <property type="match status" value="1"/>
</dbReference>
<keyword evidence="13" id="KW-0175">Coiled coil</keyword>
<feature type="transmembrane region" description="Helical" evidence="14">
    <location>
        <begin position="68"/>
        <end position="88"/>
    </location>
</feature>
<accession>A0ABD5X9W6</accession>
<evidence type="ECO:0000313" key="17">
    <source>
        <dbReference type="EMBL" id="MFC7127389.1"/>
    </source>
</evidence>
<dbReference type="PANTHER" id="PTHR42878">
    <property type="entry name" value="TWO-COMPONENT HISTIDINE KINASE"/>
    <property type="match status" value="1"/>
</dbReference>
<evidence type="ECO:0000313" key="18">
    <source>
        <dbReference type="Proteomes" id="UP001596414"/>
    </source>
</evidence>
<reference evidence="17 18" key="1">
    <citation type="journal article" date="2014" name="Int. J. Syst. Evol. Microbiol.">
        <title>Complete genome sequence of Corynebacterium casei LMG S-19264T (=DSM 44701T), isolated from a smear-ripened cheese.</title>
        <authorList>
            <consortium name="US DOE Joint Genome Institute (JGI-PGF)"/>
            <person name="Walter F."/>
            <person name="Albersmeier A."/>
            <person name="Kalinowski J."/>
            <person name="Ruckert C."/>
        </authorList>
    </citation>
    <scope>NUCLEOTIDE SEQUENCE [LARGE SCALE GENOMIC DNA]</scope>
    <source>
        <strain evidence="17 18">CGMCC 4.7215</strain>
    </source>
</reference>
<dbReference type="RefSeq" id="WP_267637971.1">
    <property type="nucleotide sequence ID" value="NZ_JAODIY010000011.1"/>
</dbReference>
<feature type="transmembrane region" description="Helical" evidence="14">
    <location>
        <begin position="108"/>
        <end position="127"/>
    </location>
</feature>
<keyword evidence="6 14" id="KW-0812">Transmembrane</keyword>
<evidence type="ECO:0000259" key="15">
    <source>
        <dbReference type="PROSITE" id="PS50109"/>
    </source>
</evidence>
<dbReference type="InterPro" id="IPR013767">
    <property type="entry name" value="PAS_fold"/>
</dbReference>
<dbReference type="PRINTS" id="PR00344">
    <property type="entry name" value="BCTRLSENSOR"/>
</dbReference>
<name>A0ABD5X9W6_9EURY</name>
<dbReference type="SUPFAM" id="SSF55874">
    <property type="entry name" value="ATPase domain of HSP90 chaperone/DNA topoisomerase II/histidine kinase"/>
    <property type="match status" value="1"/>
</dbReference>
<feature type="transmembrane region" description="Helical" evidence="14">
    <location>
        <begin position="179"/>
        <end position="200"/>
    </location>
</feature>
<dbReference type="InterPro" id="IPR003594">
    <property type="entry name" value="HATPase_dom"/>
</dbReference>
<dbReference type="Gene3D" id="3.30.450.20">
    <property type="entry name" value="PAS domain"/>
    <property type="match status" value="1"/>
</dbReference>
<dbReference type="InterPro" id="IPR000014">
    <property type="entry name" value="PAS"/>
</dbReference>
<comment type="subcellular location">
    <subcellularLocation>
        <location evidence="2">Membrane</location>
        <topology evidence="2">Multi-pass membrane protein</topology>
    </subcellularLocation>
</comment>
<dbReference type="EC" id="2.7.13.3" evidence="3"/>
<dbReference type="PROSITE" id="PS50112">
    <property type="entry name" value="PAS"/>
    <property type="match status" value="1"/>
</dbReference>
<dbReference type="Proteomes" id="UP001596414">
    <property type="component" value="Unassembled WGS sequence"/>
</dbReference>
<dbReference type="SMART" id="SM00091">
    <property type="entry name" value="PAS"/>
    <property type="match status" value="1"/>
</dbReference>
<evidence type="ECO:0000256" key="10">
    <source>
        <dbReference type="ARBA" id="ARBA00022989"/>
    </source>
</evidence>
<feature type="transmembrane region" description="Helical" evidence="14">
    <location>
        <begin position="206"/>
        <end position="224"/>
    </location>
</feature>
<keyword evidence="8" id="KW-0418">Kinase</keyword>
<dbReference type="InterPro" id="IPR004358">
    <property type="entry name" value="Sig_transdc_His_kin-like_C"/>
</dbReference>
<feature type="transmembrane region" description="Helical" evidence="14">
    <location>
        <begin position="147"/>
        <end position="167"/>
    </location>
</feature>
<evidence type="ECO:0000256" key="13">
    <source>
        <dbReference type="SAM" id="Coils"/>
    </source>
</evidence>
<proteinExistence type="predicted"/>
<feature type="domain" description="Histidine kinase" evidence="15">
    <location>
        <begin position="481"/>
        <end position="683"/>
    </location>
</feature>
<feature type="domain" description="PAS" evidence="16">
    <location>
        <begin position="343"/>
        <end position="414"/>
    </location>
</feature>
<evidence type="ECO:0000256" key="2">
    <source>
        <dbReference type="ARBA" id="ARBA00004141"/>
    </source>
</evidence>
<dbReference type="InterPro" id="IPR003661">
    <property type="entry name" value="HisK_dim/P_dom"/>
</dbReference>
<keyword evidence="10 14" id="KW-1133">Transmembrane helix</keyword>
<feature type="transmembrane region" description="Helical" evidence="14">
    <location>
        <begin position="12"/>
        <end position="30"/>
    </location>
</feature>
<keyword evidence="9 17" id="KW-0067">ATP-binding</keyword>
<feature type="coiled-coil region" evidence="13">
    <location>
        <begin position="323"/>
        <end position="350"/>
    </location>
</feature>
<dbReference type="InterPro" id="IPR031621">
    <property type="entry name" value="HisKA_7TM"/>
</dbReference>
<dbReference type="GO" id="GO:0016020">
    <property type="term" value="C:membrane"/>
    <property type="evidence" value="ECO:0007669"/>
    <property type="project" value="UniProtKB-SubCell"/>
</dbReference>
<dbReference type="GO" id="GO:0000160">
    <property type="term" value="P:phosphorelay signal transduction system"/>
    <property type="evidence" value="ECO:0007669"/>
    <property type="project" value="UniProtKB-KW"/>
</dbReference>
<protein>
    <recommendedName>
        <fullName evidence="3">histidine kinase</fullName>
        <ecNumber evidence="3">2.7.13.3</ecNumber>
    </recommendedName>
</protein>
<keyword evidence="11" id="KW-0902">Two-component regulatory system</keyword>
<feature type="transmembrane region" description="Helical" evidence="14">
    <location>
        <begin position="42"/>
        <end position="62"/>
    </location>
</feature>
<evidence type="ECO:0000256" key="3">
    <source>
        <dbReference type="ARBA" id="ARBA00012438"/>
    </source>
</evidence>
<keyword evidence="5" id="KW-0808">Transferase</keyword>
<evidence type="ECO:0000256" key="8">
    <source>
        <dbReference type="ARBA" id="ARBA00022777"/>
    </source>
</evidence>
<evidence type="ECO:0000256" key="6">
    <source>
        <dbReference type="ARBA" id="ARBA00022692"/>
    </source>
</evidence>
<organism evidence="17 18">
    <name type="scientific">Halovenus rubra</name>
    <dbReference type="NCBI Taxonomy" id="869890"/>
    <lineage>
        <taxon>Archaea</taxon>
        <taxon>Methanobacteriati</taxon>
        <taxon>Methanobacteriota</taxon>
        <taxon>Stenosarchaea group</taxon>
        <taxon>Halobacteria</taxon>
        <taxon>Halobacteriales</taxon>
        <taxon>Haloarculaceae</taxon>
        <taxon>Halovenus</taxon>
    </lineage>
</organism>
<evidence type="ECO:0000256" key="9">
    <source>
        <dbReference type="ARBA" id="ARBA00022840"/>
    </source>
</evidence>
<sequence length="683" mass="75791">MSPSLGIVGQVYISIFALSGIVCFAAIRRAQKFDNPDVRRGLVWLLATAGSWALLKSAYFVLPSPFERVSYIIGLAVGFATVWAWLYFCSAYTGQDYHRNKSLRQLSAAVFLVVVSVKVTNWIHGLYFTTTETTTPFEYLAIEHGLLHWAATGLAYSLSMIGLFMLFQLFQESGYDTRSLGVLTGLIAVPVIFDIAALFIPGVIEIIYAPIGVAAFAVGVLFVFERRFLAIQRTARGDDISIYLDESGSIRDYSSATAEILPEVVGATGNRLDDVLPAVTDALDSENQILDCENSGKQRFYFVSSSTVKLGDVGAQVVQLSDVTKTESQRQELVEREQKLNEQNELYRAVIDASFASVFRLDLDGMFTFISPSVEDFLGYTPVELEGQQMSVTHPDEEITERAWNQIEPILRGESNRVHGFPLETKSGRTVYTDVRGVPIYNAEVSVEKRTPDDIVGIQLMVRDATARRQREGLISVINRVLRHNLRNKMSIITSYAEMLEAKLEEDDEDKATHIRDTADRLLDLTESAQKIEENRELSPELEPINLRPMLDRTISQVEMQYPDVSVTVTGPETVVAQTHKRLETALSEIIDNAAKHGDTPPSVDIEMRVDGTQIAVAISDNGPGISEMERDVLESNTETQLVHGEGLGLWLVFWIVTSLDGEVDAAVSPEGTTVTIWLPKPS</sequence>
<keyword evidence="4" id="KW-0597">Phosphoprotein</keyword>
<dbReference type="SUPFAM" id="SSF55785">
    <property type="entry name" value="PYP-like sensor domain (PAS domain)"/>
    <property type="match status" value="1"/>
</dbReference>
<dbReference type="InterPro" id="IPR035965">
    <property type="entry name" value="PAS-like_dom_sf"/>
</dbReference>
<keyword evidence="12 14" id="KW-0472">Membrane</keyword>
<dbReference type="NCBIfam" id="TIGR00229">
    <property type="entry name" value="sensory_box"/>
    <property type="match status" value="1"/>
</dbReference>
<dbReference type="CDD" id="cd00082">
    <property type="entry name" value="HisKA"/>
    <property type="match status" value="1"/>
</dbReference>
<evidence type="ECO:0000256" key="11">
    <source>
        <dbReference type="ARBA" id="ARBA00023012"/>
    </source>
</evidence>
<dbReference type="Gene3D" id="3.30.565.10">
    <property type="entry name" value="Histidine kinase-like ATPase, C-terminal domain"/>
    <property type="match status" value="1"/>
</dbReference>
<keyword evidence="7" id="KW-0547">Nucleotide-binding</keyword>
<dbReference type="InterPro" id="IPR005467">
    <property type="entry name" value="His_kinase_dom"/>
</dbReference>
<dbReference type="Pfam" id="PF16927">
    <property type="entry name" value="HisKA_7TM"/>
    <property type="match status" value="1"/>
</dbReference>
<comment type="catalytic activity">
    <reaction evidence="1">
        <text>ATP + protein L-histidine = ADP + protein N-phospho-L-histidine.</text>
        <dbReference type="EC" id="2.7.13.3"/>
    </reaction>
</comment>
<dbReference type="SMART" id="SM00387">
    <property type="entry name" value="HATPase_c"/>
    <property type="match status" value="1"/>
</dbReference>
<dbReference type="Pfam" id="PF00989">
    <property type="entry name" value="PAS"/>
    <property type="match status" value="1"/>
</dbReference>
<evidence type="ECO:0000256" key="1">
    <source>
        <dbReference type="ARBA" id="ARBA00000085"/>
    </source>
</evidence>
<dbReference type="EMBL" id="JBHSZQ010000050">
    <property type="protein sequence ID" value="MFC7127389.1"/>
    <property type="molecule type" value="Genomic_DNA"/>
</dbReference>
<dbReference type="InterPro" id="IPR050351">
    <property type="entry name" value="BphY/WalK/GraS-like"/>
</dbReference>
<dbReference type="AlphaFoldDB" id="A0ABD5X9W6"/>
<dbReference type="Pfam" id="PF02518">
    <property type="entry name" value="HATPase_c"/>
    <property type="match status" value="1"/>
</dbReference>
<evidence type="ECO:0000256" key="5">
    <source>
        <dbReference type="ARBA" id="ARBA00022679"/>
    </source>
</evidence>
<comment type="caution">
    <text evidence="17">The sequence shown here is derived from an EMBL/GenBank/DDBJ whole genome shotgun (WGS) entry which is preliminary data.</text>
</comment>
<dbReference type="InterPro" id="IPR036890">
    <property type="entry name" value="HATPase_C_sf"/>
</dbReference>
<evidence type="ECO:0000256" key="12">
    <source>
        <dbReference type="ARBA" id="ARBA00023136"/>
    </source>
</evidence>
<dbReference type="PANTHER" id="PTHR42878:SF7">
    <property type="entry name" value="SENSOR HISTIDINE KINASE GLRK"/>
    <property type="match status" value="1"/>
</dbReference>
<evidence type="ECO:0000256" key="7">
    <source>
        <dbReference type="ARBA" id="ARBA00022741"/>
    </source>
</evidence>
<gene>
    <name evidence="17" type="ORF">ACFQJ7_15415</name>
</gene>
<evidence type="ECO:0000259" key="16">
    <source>
        <dbReference type="PROSITE" id="PS50112"/>
    </source>
</evidence>
<evidence type="ECO:0000256" key="14">
    <source>
        <dbReference type="SAM" id="Phobius"/>
    </source>
</evidence>
<evidence type="ECO:0000256" key="4">
    <source>
        <dbReference type="ARBA" id="ARBA00022553"/>
    </source>
</evidence>
<dbReference type="GO" id="GO:0005524">
    <property type="term" value="F:ATP binding"/>
    <property type="evidence" value="ECO:0007669"/>
    <property type="project" value="UniProtKB-KW"/>
</dbReference>
<dbReference type="CDD" id="cd00075">
    <property type="entry name" value="HATPase"/>
    <property type="match status" value="1"/>
</dbReference>